<proteinExistence type="predicted"/>
<feature type="transmembrane region" description="Helical" evidence="1">
    <location>
        <begin position="20"/>
        <end position="38"/>
    </location>
</feature>
<dbReference type="EMBL" id="CP095073">
    <property type="protein sequence ID" value="UOQ43151.1"/>
    <property type="molecule type" value="Genomic_DNA"/>
</dbReference>
<dbReference type="Proteomes" id="UP000831787">
    <property type="component" value="Chromosome"/>
</dbReference>
<keyword evidence="1" id="KW-0472">Membrane</keyword>
<name>A0ABY4EM17_9BACI</name>
<feature type="transmembrane region" description="Helical" evidence="1">
    <location>
        <begin position="58"/>
        <end position="85"/>
    </location>
</feature>
<feature type="transmembrane region" description="Helical" evidence="1">
    <location>
        <begin position="92"/>
        <end position="115"/>
    </location>
</feature>
<dbReference type="InterPro" id="IPR014226">
    <property type="entry name" value="Spore_IM_YlbJ"/>
</dbReference>
<feature type="transmembrane region" description="Helical" evidence="1">
    <location>
        <begin position="135"/>
        <end position="156"/>
    </location>
</feature>
<feature type="transmembrane region" description="Helical" evidence="1">
    <location>
        <begin position="298"/>
        <end position="323"/>
    </location>
</feature>
<feature type="transmembrane region" description="Helical" evidence="1">
    <location>
        <begin position="225"/>
        <end position="246"/>
    </location>
</feature>
<feature type="transmembrane region" description="Helical" evidence="1">
    <location>
        <begin position="163"/>
        <end position="183"/>
    </location>
</feature>
<evidence type="ECO:0000313" key="4">
    <source>
        <dbReference type="Proteomes" id="UP000831787"/>
    </source>
</evidence>
<feature type="transmembrane region" description="Helical" evidence="1">
    <location>
        <begin position="379"/>
        <end position="401"/>
    </location>
</feature>
<feature type="domain" description="Nucleoside transporter/FeoB GTPase Gate" evidence="2">
    <location>
        <begin position="58"/>
        <end position="154"/>
    </location>
</feature>
<evidence type="ECO:0000256" key="1">
    <source>
        <dbReference type="SAM" id="Phobius"/>
    </source>
</evidence>
<organism evidence="3 4">
    <name type="scientific">Halobacillus salinarum</name>
    <dbReference type="NCBI Taxonomy" id="2932257"/>
    <lineage>
        <taxon>Bacteria</taxon>
        <taxon>Bacillati</taxon>
        <taxon>Bacillota</taxon>
        <taxon>Bacilli</taxon>
        <taxon>Bacillales</taxon>
        <taxon>Bacillaceae</taxon>
        <taxon>Halobacillus</taxon>
    </lineage>
</organism>
<feature type="transmembrane region" description="Helical" evidence="1">
    <location>
        <begin position="258"/>
        <end position="278"/>
    </location>
</feature>
<evidence type="ECO:0000313" key="3">
    <source>
        <dbReference type="EMBL" id="UOQ43151.1"/>
    </source>
</evidence>
<keyword evidence="4" id="KW-1185">Reference proteome</keyword>
<protein>
    <submittedName>
        <fullName evidence="3">Sporulation integral membrane protein YlbJ</fullName>
    </submittedName>
</protein>
<sequence>MILEVQKTEKGKKALIIAKLKTIWLTALSLSIAIALILNPKEALTASLRGLDLWWEIVFPSLLPFFITAELLIGFGVVHGLGVLCEKFMRPLFNVPGAGGFVWIMGMASGYPAGAKWTVDLRKKGQVSRIEAERLVAFTNSSSPLFLFGAVAVGFFHNPSLGILLALSHYGGNFIIGLLMRFYKSKESPLTTEKRGNASIIEAFRVLHQSRIKDGRPIGKLMGDAVVKSVDTLLMVGGFIMLFSVINELMKVTQAIDLFSYFLSWTSLPQVFHAPFIAGLLEMTTGIGKVTETHTSLIAQLIIASFILGFHGLSIQAQIASILAETDIRFKPYAIARIGHGCIAAILMVVLYHATSSFNSFQMETLPIWSPNESFTYPLLYWFHEYGPPITIMMIILMTAIKWRSEKN</sequence>
<dbReference type="InterPro" id="IPR011642">
    <property type="entry name" value="Gate_dom"/>
</dbReference>
<evidence type="ECO:0000259" key="2">
    <source>
        <dbReference type="Pfam" id="PF07670"/>
    </source>
</evidence>
<keyword evidence="1" id="KW-1133">Transmembrane helix</keyword>
<dbReference type="NCBIfam" id="TIGR02871">
    <property type="entry name" value="spore_ylbJ"/>
    <property type="match status" value="1"/>
</dbReference>
<dbReference type="RefSeq" id="WP_244708510.1">
    <property type="nucleotide sequence ID" value="NZ_CP095073.1"/>
</dbReference>
<accession>A0ABY4EM17</accession>
<reference evidence="3 4" key="1">
    <citation type="submission" date="2022-04" db="EMBL/GenBank/DDBJ databases">
        <title>Halobacillus sp. isolated from saltern.</title>
        <authorList>
            <person name="Won M."/>
            <person name="Lee C.-M."/>
            <person name="Woen H.-Y."/>
            <person name="Kwon S.-W."/>
        </authorList>
    </citation>
    <scope>NUCLEOTIDE SEQUENCE [LARGE SCALE GENOMIC DNA]</scope>
    <source>
        <strain evidence="3 4">SSBR10-3</strain>
    </source>
</reference>
<feature type="transmembrane region" description="Helical" evidence="1">
    <location>
        <begin position="335"/>
        <end position="354"/>
    </location>
</feature>
<gene>
    <name evidence="3" type="primary">ylbJ</name>
    <name evidence="3" type="ORF">MUN89_14545</name>
</gene>
<dbReference type="Pfam" id="PF07670">
    <property type="entry name" value="Gate"/>
    <property type="match status" value="1"/>
</dbReference>
<keyword evidence="1" id="KW-0812">Transmembrane</keyword>